<dbReference type="PANTHER" id="PTHR47584:SF14">
    <property type="entry name" value="L10-INTERACTING MYB DOMAIN-CONTAINING PROTEIN-LIKE"/>
    <property type="match status" value="1"/>
</dbReference>
<evidence type="ECO:0000313" key="3">
    <source>
        <dbReference type="Proteomes" id="UP000593564"/>
    </source>
</evidence>
<evidence type="ECO:0008006" key="4">
    <source>
        <dbReference type="Google" id="ProtNLM"/>
    </source>
</evidence>
<comment type="caution">
    <text evidence="2">The sequence shown here is derived from an EMBL/GenBank/DDBJ whole genome shotgun (WGS) entry which is preliminary data.</text>
</comment>
<protein>
    <recommendedName>
        <fullName evidence="4">Myb/SANT-like domain-containing protein</fullName>
    </recommendedName>
</protein>
<name>A0A7J7FT07_CAMSI</name>
<evidence type="ECO:0000256" key="1">
    <source>
        <dbReference type="SAM" id="MobiDB-lite"/>
    </source>
</evidence>
<accession>A0A7J7FT07</accession>
<dbReference type="AlphaFoldDB" id="A0A7J7FT07"/>
<dbReference type="PANTHER" id="PTHR47584">
    <property type="match status" value="1"/>
</dbReference>
<dbReference type="InterPro" id="IPR045026">
    <property type="entry name" value="LIMYB"/>
</dbReference>
<dbReference type="Proteomes" id="UP000593564">
    <property type="component" value="Unassembled WGS sequence"/>
</dbReference>
<dbReference type="EMBL" id="JACBKZ010000015">
    <property type="protein sequence ID" value="KAF5931141.1"/>
    <property type="molecule type" value="Genomic_DNA"/>
</dbReference>
<feature type="region of interest" description="Disordered" evidence="1">
    <location>
        <begin position="151"/>
        <end position="177"/>
    </location>
</feature>
<evidence type="ECO:0000313" key="2">
    <source>
        <dbReference type="EMBL" id="KAF5931141.1"/>
    </source>
</evidence>
<sequence length="257" mass="28852">MPVVICGGDGGNKPRLNLFSSPKLLCQGRQHWSNDSGQRPRCYSSVANSSCGLQRSDNNENHTRFGWDDQRKRVTTPDDIWDQYVKVHSKAKFFREKRLDNMDLLDVLFANSQATGALACISTQGPPTSDEERDIQSAIFGVGINYTTKSFHGDDEIEGDDNPKVGRSGGNDGGRKGAHMDLALDTWTATNLAKKEFYMVRSKMSETSEADKNRYSIDACMEYLATMEGINPGQYVKPCESFRDKQTRKMFIRMPPI</sequence>
<proteinExistence type="predicted"/>
<reference evidence="2 3" key="2">
    <citation type="submission" date="2020-07" db="EMBL/GenBank/DDBJ databases">
        <title>Genome assembly of wild tea tree DASZ reveals pedigree and selection history of tea varieties.</title>
        <authorList>
            <person name="Zhang W."/>
        </authorList>
    </citation>
    <scope>NUCLEOTIDE SEQUENCE [LARGE SCALE GENOMIC DNA]</scope>
    <source>
        <strain evidence="3">cv. G240</strain>
        <tissue evidence="2">Leaf</tissue>
    </source>
</reference>
<organism evidence="2 3">
    <name type="scientific">Camellia sinensis</name>
    <name type="common">Tea plant</name>
    <name type="synonym">Thea sinensis</name>
    <dbReference type="NCBI Taxonomy" id="4442"/>
    <lineage>
        <taxon>Eukaryota</taxon>
        <taxon>Viridiplantae</taxon>
        <taxon>Streptophyta</taxon>
        <taxon>Embryophyta</taxon>
        <taxon>Tracheophyta</taxon>
        <taxon>Spermatophyta</taxon>
        <taxon>Magnoliopsida</taxon>
        <taxon>eudicotyledons</taxon>
        <taxon>Gunneridae</taxon>
        <taxon>Pentapetalae</taxon>
        <taxon>asterids</taxon>
        <taxon>Ericales</taxon>
        <taxon>Theaceae</taxon>
        <taxon>Camellia</taxon>
    </lineage>
</organism>
<gene>
    <name evidence="2" type="ORF">HYC85_032014</name>
</gene>
<keyword evidence="3" id="KW-1185">Reference proteome</keyword>
<reference evidence="3" key="1">
    <citation type="journal article" date="2020" name="Nat. Commun.">
        <title>Genome assembly of wild tea tree DASZ reveals pedigree and selection history of tea varieties.</title>
        <authorList>
            <person name="Zhang W."/>
            <person name="Zhang Y."/>
            <person name="Qiu H."/>
            <person name="Guo Y."/>
            <person name="Wan H."/>
            <person name="Zhang X."/>
            <person name="Scossa F."/>
            <person name="Alseekh S."/>
            <person name="Zhang Q."/>
            <person name="Wang P."/>
            <person name="Xu L."/>
            <person name="Schmidt M.H."/>
            <person name="Jia X."/>
            <person name="Li D."/>
            <person name="Zhu A."/>
            <person name="Guo F."/>
            <person name="Chen W."/>
            <person name="Ni D."/>
            <person name="Usadel B."/>
            <person name="Fernie A.R."/>
            <person name="Wen W."/>
        </authorList>
    </citation>
    <scope>NUCLEOTIDE SEQUENCE [LARGE SCALE GENOMIC DNA]</scope>
    <source>
        <strain evidence="3">cv. G240</strain>
    </source>
</reference>